<gene>
    <name evidence="5" type="ORF">DFA_00357</name>
</gene>
<dbReference type="KEGG" id="dfa:DFA_00357"/>
<evidence type="ECO:0000313" key="6">
    <source>
        <dbReference type="Proteomes" id="UP000007797"/>
    </source>
</evidence>
<feature type="region of interest" description="Disordered" evidence="2">
    <location>
        <begin position="1"/>
        <end position="24"/>
    </location>
</feature>
<feature type="domain" description="Phospholipase/carboxylesterase/thioesterase" evidence="4">
    <location>
        <begin position="19"/>
        <end position="222"/>
    </location>
</feature>
<dbReference type="PANTHER" id="PTHR10655:SF21">
    <property type="entry name" value="ACYL-PROTEIN THIOESTERASE 1 HOMOLOG 2"/>
    <property type="match status" value="1"/>
</dbReference>
<evidence type="ECO:0000259" key="4">
    <source>
        <dbReference type="Pfam" id="PF02230"/>
    </source>
</evidence>
<keyword evidence="3" id="KW-1133">Transmembrane helix</keyword>
<feature type="compositionally biased region" description="Low complexity" evidence="2">
    <location>
        <begin position="1"/>
        <end position="12"/>
    </location>
</feature>
<dbReference type="InterPro" id="IPR003140">
    <property type="entry name" value="PLipase/COase/thioEstase"/>
</dbReference>
<dbReference type="GO" id="GO:0008474">
    <property type="term" value="F:palmitoyl-(protein) hydrolase activity"/>
    <property type="evidence" value="ECO:0007669"/>
    <property type="project" value="TreeGrafter"/>
</dbReference>
<dbReference type="GO" id="GO:0052689">
    <property type="term" value="F:carboxylic ester hydrolase activity"/>
    <property type="evidence" value="ECO:0007669"/>
    <property type="project" value="TreeGrafter"/>
</dbReference>
<evidence type="ECO:0000313" key="5">
    <source>
        <dbReference type="EMBL" id="EGG20496.1"/>
    </source>
</evidence>
<dbReference type="Gene3D" id="3.40.50.1820">
    <property type="entry name" value="alpha/beta hydrolase"/>
    <property type="match status" value="1"/>
</dbReference>
<dbReference type="STRING" id="1054147.F4PRE4"/>
<evidence type="ECO:0000256" key="2">
    <source>
        <dbReference type="SAM" id="MobiDB-lite"/>
    </source>
</evidence>
<dbReference type="InterPro" id="IPR050565">
    <property type="entry name" value="LYPA1-2/EST-like"/>
</dbReference>
<dbReference type="SUPFAM" id="SSF53474">
    <property type="entry name" value="alpha/beta-Hydrolases"/>
    <property type="match status" value="1"/>
</dbReference>
<accession>F4PRE4</accession>
<dbReference type="OrthoDB" id="2418081at2759"/>
<protein>
    <recommendedName>
        <fullName evidence="4">Phospholipase/carboxylesterase/thioesterase domain-containing protein</fullName>
    </recommendedName>
</protein>
<dbReference type="RefSeq" id="XP_004358346.1">
    <property type="nucleotide sequence ID" value="XM_004358289.1"/>
</dbReference>
<comment type="similarity">
    <text evidence="1">Belongs to the AB hydrolase superfamily. AB hydrolase 2 family.</text>
</comment>
<proteinExistence type="inferred from homology"/>
<keyword evidence="3" id="KW-0812">Transmembrane</keyword>
<organism evidence="5 6">
    <name type="scientific">Cavenderia fasciculata</name>
    <name type="common">Slime mold</name>
    <name type="synonym">Dictyostelium fasciculatum</name>
    <dbReference type="NCBI Taxonomy" id="261658"/>
    <lineage>
        <taxon>Eukaryota</taxon>
        <taxon>Amoebozoa</taxon>
        <taxon>Evosea</taxon>
        <taxon>Eumycetozoa</taxon>
        <taxon>Dictyostelia</taxon>
        <taxon>Acytosteliales</taxon>
        <taxon>Cavenderiaceae</taxon>
        <taxon>Cavenderia</taxon>
    </lineage>
</organism>
<name>F4PRE4_CACFS</name>
<dbReference type="PANTHER" id="PTHR10655">
    <property type="entry name" value="LYSOPHOSPHOLIPASE-RELATED"/>
    <property type="match status" value="1"/>
</dbReference>
<sequence length="237" mass="26473">MTSNQQQQQQQQQEEEEITTIKPTSNHTATMILLHGMLEVTSAWEDPLKEILKHSPHVKVIMPQAPVIPLTINNKAPGTAWFDVEAFKPGMKEDTERIVARHKMMENIIQKEIDSGIPPERIMLAGFSMGAAVVLYTMVSMKVKLAGCLTIGGFFPVVSLFGYQKKECISIPIRMLHGDADTVVVPKLGNVLNVVLKQKFGFGVAEFILVPGLGHQYVHPMVYEQFSDFLVKYLPSI</sequence>
<dbReference type="EMBL" id="GL883010">
    <property type="protein sequence ID" value="EGG20496.1"/>
    <property type="molecule type" value="Genomic_DNA"/>
</dbReference>
<evidence type="ECO:0000256" key="1">
    <source>
        <dbReference type="ARBA" id="ARBA00006499"/>
    </source>
</evidence>
<dbReference type="Pfam" id="PF02230">
    <property type="entry name" value="Abhydrolase_2"/>
    <property type="match status" value="1"/>
</dbReference>
<dbReference type="GeneID" id="14873020"/>
<feature type="transmembrane region" description="Helical" evidence="3">
    <location>
        <begin position="145"/>
        <end position="163"/>
    </location>
</feature>
<keyword evidence="6" id="KW-1185">Reference proteome</keyword>
<dbReference type="InterPro" id="IPR029058">
    <property type="entry name" value="AB_hydrolase_fold"/>
</dbReference>
<keyword evidence="3" id="KW-0472">Membrane</keyword>
<reference evidence="6" key="1">
    <citation type="journal article" date="2011" name="Genome Res.">
        <title>Phylogeny-wide analysis of social amoeba genomes highlights ancient origins for complex intercellular communication.</title>
        <authorList>
            <person name="Heidel A.J."/>
            <person name="Lawal H.M."/>
            <person name="Felder M."/>
            <person name="Schilde C."/>
            <person name="Helps N.R."/>
            <person name="Tunggal B."/>
            <person name="Rivero F."/>
            <person name="John U."/>
            <person name="Schleicher M."/>
            <person name="Eichinger L."/>
            <person name="Platzer M."/>
            <person name="Noegel A.A."/>
            <person name="Schaap P."/>
            <person name="Gloeckner G."/>
        </authorList>
    </citation>
    <scope>NUCLEOTIDE SEQUENCE [LARGE SCALE GENOMIC DNA]</scope>
    <source>
        <strain evidence="6">SH3</strain>
    </source>
</reference>
<dbReference type="OMA" id="LEYPHIK"/>
<dbReference type="Proteomes" id="UP000007797">
    <property type="component" value="Unassembled WGS sequence"/>
</dbReference>
<evidence type="ECO:0000256" key="3">
    <source>
        <dbReference type="SAM" id="Phobius"/>
    </source>
</evidence>
<dbReference type="GO" id="GO:0005737">
    <property type="term" value="C:cytoplasm"/>
    <property type="evidence" value="ECO:0007669"/>
    <property type="project" value="TreeGrafter"/>
</dbReference>
<dbReference type="AlphaFoldDB" id="F4PRE4"/>